<sequence length="145" mass="16286">MFFDGSVFLSKKGPANQAQDARQPKIAKRGDQSGQLSARMPRSHPSSFHRPRRVFRQVQDPQLGVLGVNSLVHQFCDGRYHFFRVNIRLKSTRQKPCFNFARSFNERSSSALKSRCPALVKLLAEMGILAMRSSSATSNPSSDET</sequence>
<evidence type="ECO:0000313" key="3">
    <source>
        <dbReference type="Proteomes" id="UP000054567"/>
    </source>
</evidence>
<organism evidence="2 3">
    <name type="scientific">Coccidioides posadasii RMSCC 3488</name>
    <dbReference type="NCBI Taxonomy" id="454284"/>
    <lineage>
        <taxon>Eukaryota</taxon>
        <taxon>Fungi</taxon>
        <taxon>Dikarya</taxon>
        <taxon>Ascomycota</taxon>
        <taxon>Pezizomycotina</taxon>
        <taxon>Eurotiomycetes</taxon>
        <taxon>Eurotiomycetidae</taxon>
        <taxon>Onygenales</taxon>
        <taxon>Onygenaceae</taxon>
        <taxon>Coccidioides</taxon>
    </lineage>
</organism>
<dbReference type="VEuPathDB" id="FungiDB:CPAG_04311"/>
<dbReference type="AlphaFoldDB" id="A0A0J6FCH8"/>
<reference evidence="3" key="3">
    <citation type="journal article" date="2010" name="Genome Res.">
        <title>Population genomic sequencing of Coccidioides fungi reveals recent hybridization and transposon control.</title>
        <authorList>
            <person name="Neafsey D.E."/>
            <person name="Barker B.M."/>
            <person name="Sharpton T.J."/>
            <person name="Stajich J.E."/>
            <person name="Park D.J."/>
            <person name="Whiston E."/>
            <person name="Hung C.-Y."/>
            <person name="McMahan C."/>
            <person name="White J."/>
            <person name="Sykes S."/>
            <person name="Heiman D."/>
            <person name="Young S."/>
            <person name="Zeng Q."/>
            <person name="Abouelleil A."/>
            <person name="Aftuck L."/>
            <person name="Bessette D."/>
            <person name="Brown A."/>
            <person name="FitzGerald M."/>
            <person name="Lui A."/>
            <person name="Macdonald J.P."/>
            <person name="Priest M."/>
            <person name="Orbach M.J."/>
            <person name="Galgiani J.N."/>
            <person name="Kirkland T.N."/>
            <person name="Cole G.T."/>
            <person name="Birren B.W."/>
            <person name="Henn M.R."/>
            <person name="Taylor J.W."/>
            <person name="Rounsley S.D."/>
        </authorList>
    </citation>
    <scope>NUCLEOTIDE SEQUENCE [LARGE SCALE GENOMIC DNA]</scope>
    <source>
        <strain evidence="3">RMSCC 3488</strain>
    </source>
</reference>
<dbReference type="EMBL" id="DS268110">
    <property type="protein sequence ID" value="KMM67978.1"/>
    <property type="molecule type" value="Genomic_DNA"/>
</dbReference>
<proteinExistence type="predicted"/>
<name>A0A0J6FCH8_COCPO</name>
<evidence type="ECO:0000256" key="1">
    <source>
        <dbReference type="SAM" id="MobiDB-lite"/>
    </source>
</evidence>
<accession>A0A0J6FCH8</accession>
<dbReference type="Proteomes" id="UP000054567">
    <property type="component" value="Unassembled WGS sequence"/>
</dbReference>
<reference evidence="3" key="2">
    <citation type="journal article" date="2009" name="Genome Res.">
        <title>Comparative genomic analyses of the human fungal pathogens Coccidioides and their relatives.</title>
        <authorList>
            <person name="Sharpton T.J."/>
            <person name="Stajich J.E."/>
            <person name="Rounsley S.D."/>
            <person name="Gardner M.J."/>
            <person name="Wortman J.R."/>
            <person name="Jordar V.S."/>
            <person name="Maiti R."/>
            <person name="Kodira C.D."/>
            <person name="Neafsey D.E."/>
            <person name="Zeng Q."/>
            <person name="Hung C.-Y."/>
            <person name="McMahan C."/>
            <person name="Muszewska A."/>
            <person name="Grynberg M."/>
            <person name="Mandel M.A."/>
            <person name="Kellner E.M."/>
            <person name="Barker B.M."/>
            <person name="Galgiani J.N."/>
            <person name="Orbach M.J."/>
            <person name="Kirkland T.N."/>
            <person name="Cole G.T."/>
            <person name="Henn M.R."/>
            <person name="Birren B.W."/>
            <person name="Taylor J.W."/>
        </authorList>
    </citation>
    <scope>NUCLEOTIDE SEQUENCE [LARGE SCALE GENOMIC DNA]</scope>
    <source>
        <strain evidence="3">RMSCC 3488</strain>
    </source>
</reference>
<reference evidence="2 3" key="1">
    <citation type="submission" date="2007-06" db="EMBL/GenBank/DDBJ databases">
        <title>The Genome Sequence of Coccidioides posadasii RMSCC_3488.</title>
        <authorList>
            <consortium name="Coccidioides Genome Resources Consortium"/>
            <consortium name="The Broad Institute Genome Sequencing Platform"/>
            <person name="Henn M.R."/>
            <person name="Sykes S."/>
            <person name="Young S."/>
            <person name="Jaffe D."/>
            <person name="Berlin A."/>
            <person name="Alvarez P."/>
            <person name="Butler J."/>
            <person name="Gnerre S."/>
            <person name="Grabherr M."/>
            <person name="Mauceli E."/>
            <person name="Brockman W."/>
            <person name="Kodira C."/>
            <person name="Alvarado L."/>
            <person name="Zeng Q."/>
            <person name="Crawford M."/>
            <person name="Antoine C."/>
            <person name="Devon K."/>
            <person name="Galgiani J."/>
            <person name="Orsborn K."/>
            <person name="Lewis M.L."/>
            <person name="Nusbaum C."/>
            <person name="Galagan J."/>
            <person name="Birren B."/>
        </authorList>
    </citation>
    <scope>NUCLEOTIDE SEQUENCE [LARGE SCALE GENOMIC DNA]</scope>
    <source>
        <strain evidence="2 3">RMSCC 3488</strain>
    </source>
</reference>
<feature type="region of interest" description="Disordered" evidence="1">
    <location>
        <begin position="9"/>
        <end position="52"/>
    </location>
</feature>
<evidence type="ECO:0000313" key="2">
    <source>
        <dbReference type="EMBL" id="KMM67978.1"/>
    </source>
</evidence>
<protein>
    <submittedName>
        <fullName evidence="2">Uncharacterized protein</fullName>
    </submittedName>
</protein>
<gene>
    <name evidence="2" type="ORF">CPAG_04311</name>
</gene>